<dbReference type="EMBL" id="SJOL01008913">
    <property type="protein sequence ID" value="TGZ59297.1"/>
    <property type="molecule type" value="Genomic_DNA"/>
</dbReference>
<evidence type="ECO:0000313" key="1">
    <source>
        <dbReference type="EMBL" id="TGZ59297.1"/>
    </source>
</evidence>
<gene>
    <name evidence="1" type="ORF">CRM22_009158</name>
</gene>
<proteinExistence type="predicted"/>
<protein>
    <recommendedName>
        <fullName evidence="3">DUF5641 domain-containing protein</fullName>
    </recommendedName>
</protein>
<comment type="caution">
    <text evidence="1">The sequence shown here is derived from an EMBL/GenBank/DDBJ whole genome shotgun (WGS) entry which is preliminary data.</text>
</comment>
<dbReference type="Pfam" id="PF05380">
    <property type="entry name" value="Peptidase_A17"/>
    <property type="match status" value="1"/>
</dbReference>
<dbReference type="InterPro" id="IPR008042">
    <property type="entry name" value="Retrotrans_Pao"/>
</dbReference>
<dbReference type="Proteomes" id="UP000308267">
    <property type="component" value="Unassembled WGS sequence"/>
</dbReference>
<dbReference type="STRING" id="147828.A0A4S2LG10"/>
<evidence type="ECO:0008006" key="3">
    <source>
        <dbReference type="Google" id="ProtNLM"/>
    </source>
</evidence>
<sequence>MGSTPDTLCFRFFVPEKPLTQQGILSFVYSLFDPLRFVALVCLPSKQLLQELFRAGLGWGAPISEAHSIRWHSWLKLVKPIGVVRQFIFVLIQEQALSADCPSTLFVGVERILNDRLSTSLSSDCCDALALTPHHLLLHEANAGIPPHCSLKEWPTRRWQQVNYLLGVFWNRWMKKDIPTLQGRR</sequence>
<dbReference type="PANTHER" id="PTHR47331:SF1">
    <property type="entry name" value="GAG-LIKE PROTEIN"/>
    <property type="match status" value="1"/>
</dbReference>
<keyword evidence="2" id="KW-1185">Reference proteome</keyword>
<dbReference type="OrthoDB" id="10050666at2759"/>
<evidence type="ECO:0000313" key="2">
    <source>
        <dbReference type="Proteomes" id="UP000308267"/>
    </source>
</evidence>
<name>A0A4S2LG10_OPIFE</name>
<reference evidence="1 2" key="1">
    <citation type="journal article" date="2019" name="BMC Genomics">
        <title>New insights from Opisthorchis felineus genome: update on genomics of the epidemiologically important liver flukes.</title>
        <authorList>
            <person name="Ershov N.I."/>
            <person name="Mordvinov V.A."/>
            <person name="Prokhortchouk E.B."/>
            <person name="Pakharukova M.Y."/>
            <person name="Gunbin K.V."/>
            <person name="Ustyantsev K."/>
            <person name="Genaev M.A."/>
            <person name="Blinov A.G."/>
            <person name="Mazur A."/>
            <person name="Boulygina E."/>
            <person name="Tsygankova S."/>
            <person name="Khrameeva E."/>
            <person name="Chekanov N."/>
            <person name="Fan G."/>
            <person name="Xiao A."/>
            <person name="Zhang H."/>
            <person name="Xu X."/>
            <person name="Yang H."/>
            <person name="Solovyev V."/>
            <person name="Lee S.M."/>
            <person name="Liu X."/>
            <person name="Afonnikov D.A."/>
            <person name="Skryabin K.G."/>
        </authorList>
    </citation>
    <scope>NUCLEOTIDE SEQUENCE [LARGE SCALE GENOMIC DNA]</scope>
    <source>
        <strain evidence="1">AK-0245</strain>
        <tissue evidence="1">Whole organism</tissue>
    </source>
</reference>
<dbReference type="PANTHER" id="PTHR47331">
    <property type="entry name" value="PHD-TYPE DOMAIN-CONTAINING PROTEIN"/>
    <property type="match status" value="1"/>
</dbReference>
<accession>A0A4S2LG10</accession>
<dbReference type="AlphaFoldDB" id="A0A4S2LG10"/>
<organism evidence="1 2">
    <name type="scientific">Opisthorchis felineus</name>
    <dbReference type="NCBI Taxonomy" id="147828"/>
    <lineage>
        <taxon>Eukaryota</taxon>
        <taxon>Metazoa</taxon>
        <taxon>Spiralia</taxon>
        <taxon>Lophotrochozoa</taxon>
        <taxon>Platyhelminthes</taxon>
        <taxon>Trematoda</taxon>
        <taxon>Digenea</taxon>
        <taxon>Opisthorchiida</taxon>
        <taxon>Opisthorchiata</taxon>
        <taxon>Opisthorchiidae</taxon>
        <taxon>Opisthorchis</taxon>
    </lineage>
</organism>